<dbReference type="KEGG" id="nfl:COO91_04403"/>
<keyword evidence="2" id="KW-1185">Reference proteome</keyword>
<dbReference type="AlphaFoldDB" id="A0A2K8SSZ2"/>
<reference evidence="1 2" key="1">
    <citation type="submission" date="2017-11" db="EMBL/GenBank/DDBJ databases">
        <title>Complete genome of a free-living desiccation-tolerant cyanobacterium and its photosynthetic adaptation to extreme terrestrial habitat.</title>
        <authorList>
            <person name="Shang J."/>
        </authorList>
    </citation>
    <scope>NUCLEOTIDE SEQUENCE [LARGE SCALE GENOMIC DNA]</scope>
    <source>
        <strain evidence="1 2">CCNUN1</strain>
    </source>
</reference>
<name>A0A2K8SSZ2_9NOSO</name>
<protein>
    <submittedName>
        <fullName evidence="1">Uncharacterized protein</fullName>
    </submittedName>
</protein>
<organism evidence="1 2">
    <name type="scientific">Nostoc flagelliforme CCNUN1</name>
    <dbReference type="NCBI Taxonomy" id="2038116"/>
    <lineage>
        <taxon>Bacteria</taxon>
        <taxon>Bacillati</taxon>
        <taxon>Cyanobacteriota</taxon>
        <taxon>Cyanophyceae</taxon>
        <taxon>Nostocales</taxon>
        <taxon>Nostocaceae</taxon>
        <taxon>Nostoc</taxon>
    </lineage>
</organism>
<evidence type="ECO:0000313" key="1">
    <source>
        <dbReference type="EMBL" id="AUB38433.1"/>
    </source>
</evidence>
<gene>
    <name evidence="1" type="ORF">COO91_04403</name>
</gene>
<dbReference type="Proteomes" id="UP000232003">
    <property type="component" value="Chromosome"/>
</dbReference>
<proteinExistence type="predicted"/>
<evidence type="ECO:0000313" key="2">
    <source>
        <dbReference type="Proteomes" id="UP000232003"/>
    </source>
</evidence>
<accession>A0A2K8SSZ2</accession>
<sequence>MTNAKMEPNTATRVCGKENLQANLLQFLQNAQFALKHL</sequence>
<dbReference type="EMBL" id="CP024785">
    <property type="protein sequence ID" value="AUB38433.1"/>
    <property type="molecule type" value="Genomic_DNA"/>
</dbReference>